<dbReference type="OrthoDB" id="10255247at2759"/>
<dbReference type="InterPro" id="IPR033192">
    <property type="entry name" value="ODAD3"/>
</dbReference>
<dbReference type="GO" id="GO:0036064">
    <property type="term" value="C:ciliary basal body"/>
    <property type="evidence" value="ECO:0007669"/>
    <property type="project" value="TreeGrafter"/>
</dbReference>
<dbReference type="GO" id="GO:0036158">
    <property type="term" value="P:outer dynein arm assembly"/>
    <property type="evidence" value="ECO:0007669"/>
    <property type="project" value="InterPro"/>
</dbReference>
<reference evidence="5" key="1">
    <citation type="submission" date="2025-08" db="UniProtKB">
        <authorList>
            <consortium name="Ensembl"/>
        </authorList>
    </citation>
    <scope>IDENTIFICATION</scope>
</reference>
<evidence type="ECO:0000256" key="3">
    <source>
        <dbReference type="SAM" id="MobiDB-lite"/>
    </source>
</evidence>
<feature type="region of interest" description="Disordered" evidence="3">
    <location>
        <begin position="426"/>
        <end position="448"/>
    </location>
</feature>
<evidence type="ECO:0000256" key="2">
    <source>
        <dbReference type="SAM" id="Coils"/>
    </source>
</evidence>
<dbReference type="Ensembl" id="ENSNGAT00000016368.1">
    <property type="protein sequence ID" value="ENSNGAP00000010826.1"/>
    <property type="gene ID" value="ENSNGAG00000013146.1"/>
</dbReference>
<evidence type="ECO:0000256" key="1">
    <source>
        <dbReference type="ARBA" id="ARBA00023054"/>
    </source>
</evidence>
<dbReference type="GeneID" id="103734579"/>
<dbReference type="PANTHER" id="PTHR46518:SF1">
    <property type="entry name" value="OUTER DYNEIN ARM-DOCKING COMPLEX SUBUNIT 3"/>
    <property type="match status" value="1"/>
</dbReference>
<dbReference type="GO" id="GO:0003341">
    <property type="term" value="P:cilium movement"/>
    <property type="evidence" value="ECO:0007669"/>
    <property type="project" value="InterPro"/>
</dbReference>
<dbReference type="AlphaFoldDB" id="A0A8C6QZH7"/>
<sequence>MSSPLCWAATTSAVSSQEQVSASSSKPKGNKVQAHHPRGKALGQAQAWPRPHSKVGAFHYHSVKSSVHAQILELQRKIQLLEGDRKAFYESSQWNIKKNQDTIHQLQEETKALQAQLKDLLQGDSKVVLEILQEWKSEKPHLKDKTCKQALEHLEHQLREKVNQLNALRHQVTLRQKRLEELKLQHSLRQLEIDEVQDSSTEVAKTMRNLENRLEKAQMKAEEAEHITSVYLQLKSYLQEESLNLENHLDSMEAEVVKTKHEVEELNMMNQEALNARDIAKNQLQYLEETAIRDRKKREHYITSCKKRAEERKLQNERMERKTQRDHMLVQSEDIVQDHLRNKEQELKQRWSMYQMEVMFGKVKDATGVAESHAVVRRFLAQDEIFTQLETLKKDNEQALVRLKDEKQRLQRELENLKYSGDATVVSQQKRRDEMQESLRTEEQRRRDVQERLERTSRVLQTAKDSLEHLANKLNHIEVDDSSLAGKKLDPDAEDYLSNLLVLVEEKLLKLQGQIESHDVPEMLRHMTDREFLATLEGKLPLYNTRILLPVASIKDKFFDEEESEEDDHNMVTRAAFKLRSQKLIETRSKKRSRSRRP</sequence>
<keyword evidence="1 2" id="KW-0175">Coiled coil</keyword>
<dbReference type="Proteomes" id="UP000694381">
    <property type="component" value="Unassembled WGS sequence"/>
</dbReference>
<protein>
    <recommendedName>
        <fullName evidence="4">ODAD1 central coiled coil region domain-containing protein</fullName>
    </recommendedName>
</protein>
<dbReference type="InterPro" id="IPR049258">
    <property type="entry name" value="ODAD1_CC"/>
</dbReference>
<dbReference type="CTD" id="115948"/>
<gene>
    <name evidence="5" type="primary">Odad3</name>
</gene>
<feature type="coiled-coil region" evidence="2">
    <location>
        <begin position="96"/>
        <end position="123"/>
    </location>
</feature>
<name>A0A8C6QZH7_NANGA</name>
<dbReference type="GO" id="GO:0097542">
    <property type="term" value="C:ciliary tip"/>
    <property type="evidence" value="ECO:0007669"/>
    <property type="project" value="TreeGrafter"/>
</dbReference>
<dbReference type="GeneTree" id="ENSGT01030000234857"/>
<evidence type="ECO:0000313" key="6">
    <source>
        <dbReference type="Proteomes" id="UP000694381"/>
    </source>
</evidence>
<reference evidence="5" key="2">
    <citation type="submission" date="2025-09" db="UniProtKB">
        <authorList>
            <consortium name="Ensembl"/>
        </authorList>
    </citation>
    <scope>IDENTIFICATION</scope>
</reference>
<feature type="region of interest" description="Disordered" evidence="3">
    <location>
        <begin position="17"/>
        <end position="48"/>
    </location>
</feature>
<proteinExistence type="predicted"/>
<accession>A0A8C6QZH7</accession>
<dbReference type="KEGG" id="ngi:103734579"/>
<feature type="compositionally biased region" description="Basic and acidic residues" evidence="3">
    <location>
        <begin position="430"/>
        <end position="448"/>
    </location>
</feature>
<evidence type="ECO:0000259" key="4">
    <source>
        <dbReference type="Pfam" id="PF21773"/>
    </source>
</evidence>
<dbReference type="Pfam" id="PF21773">
    <property type="entry name" value="ODAD1_CC"/>
    <property type="match status" value="1"/>
</dbReference>
<dbReference type="PANTHER" id="PTHR46518">
    <property type="entry name" value="COILED-COIL DOMAIN-CONTAINING PROTEIN 151"/>
    <property type="match status" value="1"/>
</dbReference>
<feature type="coiled-coil region" evidence="2">
    <location>
        <begin position="148"/>
        <end position="322"/>
    </location>
</feature>
<feature type="domain" description="ODAD1 central coiled coil region" evidence="4">
    <location>
        <begin position="205"/>
        <end position="475"/>
    </location>
</feature>
<dbReference type="OMA" id="VIQEWKS"/>
<dbReference type="GO" id="GO:0035253">
    <property type="term" value="C:ciliary rootlet"/>
    <property type="evidence" value="ECO:0007669"/>
    <property type="project" value="TreeGrafter"/>
</dbReference>
<evidence type="ECO:0000313" key="5">
    <source>
        <dbReference type="Ensembl" id="ENSNGAP00000010826.1"/>
    </source>
</evidence>
<keyword evidence="6" id="KW-1185">Reference proteome</keyword>
<organism evidence="5 6">
    <name type="scientific">Nannospalax galili</name>
    <name type="common">Northern Israeli blind subterranean mole rat</name>
    <name type="synonym">Spalax galili</name>
    <dbReference type="NCBI Taxonomy" id="1026970"/>
    <lineage>
        <taxon>Eukaryota</taxon>
        <taxon>Metazoa</taxon>
        <taxon>Chordata</taxon>
        <taxon>Craniata</taxon>
        <taxon>Vertebrata</taxon>
        <taxon>Euteleostomi</taxon>
        <taxon>Mammalia</taxon>
        <taxon>Eutheria</taxon>
        <taxon>Euarchontoglires</taxon>
        <taxon>Glires</taxon>
        <taxon>Rodentia</taxon>
        <taxon>Myomorpha</taxon>
        <taxon>Muroidea</taxon>
        <taxon>Spalacidae</taxon>
        <taxon>Spalacinae</taxon>
        <taxon>Nannospalax</taxon>
    </lineage>
</organism>